<proteinExistence type="predicted"/>
<comment type="caution">
    <text evidence="1">The sequence shown here is derived from an EMBL/GenBank/DDBJ whole genome shotgun (WGS) entry which is preliminary data.</text>
</comment>
<sequence length="1014" mass="112819">MLGRESLALLVFALSCFRMVRMAESKLPQEEINILQQIATKMGSKYWEFDDASCEVKSFGLGAESPIGTESTIGCVCNFSDAYCHVAKIAFKGFSLPGIIPPELARLPYLTEIDFSYNYIYGSIPEELASSQLTVLTLLVNRLSGEIPKMLGNITSLTYLCLEANQFVGTIPSEIGSLTNLKTLLLSSNVLTGSLPASFAGLVNLTDFRIDDNNLTGAIPEYIQNWKQLQRFEVHASGLEGPIPAKISLLSAMEELRISDMVTPAQQFPDVTNMTALVKLVLRNCNLSGAIPQDIWTMTYLQVLDVSFNNLVGQIPATITAKTLRFIFLTGNKMTGPVPLSILKAGTSVDLSYNNFEWQSSNQPACQDNLYLNLNLFRSFLGNKNSSRAFPCMDNFQCPHVSRCHFVNCGGKDTEIKENKRTFIYEGDGNIQGGTANLFWNTNSYWGFSSTGDFMDDNNILNKIYTVSLSAPNVSALDATARIAPILLTYFFPCLENGQYTLLLRFAEIQFDSDNTYVSLGRRFFDVYVQDKLVRKDFNIEHEAGGVQKPAIEAFNVTVTENVLEIRLYWAGKGTTRIPLRGVYGPLISAISIASNSKGCPVEGKKGKVHIFVGLGSIFLASLILGFVWLVLHIRGKRRKKNLATNENFEDLSLQTRIFTLKQIKTATNDFDPECKIGEGGFGPVYKGQLSDGTVIAVKQLSSRSRQGNREFLNEVGMISCLQHPNLVKLHGCCIEGDQLMLVYEYMVNNSLSRAMFGPEHERLHLDWPTRLRIIVGIAKGLAFLHEESRLRIVHRDIKATNVLLDEELNPKISDFGLARLDEVEKTHVSTKVAGTIGYMAPEYALWGYLSYKADVYSFGVVVLEIVSGLNNNSFVPSEDHFCILDWAYHLYQSGNLMELVDKIFKSEFDKEEVEMVLKVALMCTHASPAPRPTMSEVVNMLERRMEVPDTIPGPGSLTQDPRFRATRDLQELRQVQSQTGSEPQHSVVGNTLVSSAGSEGIVEINPENRPYLS</sequence>
<keyword evidence="2" id="KW-1185">Reference proteome</keyword>
<reference evidence="2" key="1">
    <citation type="journal article" date="2023" name="Front. Plant Sci.">
        <title>Chromosomal-level genome assembly of Melastoma candidum provides insights into trichome evolution.</title>
        <authorList>
            <person name="Zhong Y."/>
            <person name="Wu W."/>
            <person name="Sun C."/>
            <person name="Zou P."/>
            <person name="Liu Y."/>
            <person name="Dai S."/>
            <person name="Zhou R."/>
        </authorList>
    </citation>
    <scope>NUCLEOTIDE SEQUENCE [LARGE SCALE GENOMIC DNA]</scope>
</reference>
<gene>
    <name evidence="1" type="ORF">MLD38_039946</name>
</gene>
<organism evidence="1 2">
    <name type="scientific">Melastoma candidum</name>
    <dbReference type="NCBI Taxonomy" id="119954"/>
    <lineage>
        <taxon>Eukaryota</taxon>
        <taxon>Viridiplantae</taxon>
        <taxon>Streptophyta</taxon>
        <taxon>Embryophyta</taxon>
        <taxon>Tracheophyta</taxon>
        <taxon>Spermatophyta</taxon>
        <taxon>Magnoliopsida</taxon>
        <taxon>eudicotyledons</taxon>
        <taxon>Gunneridae</taxon>
        <taxon>Pentapetalae</taxon>
        <taxon>rosids</taxon>
        <taxon>malvids</taxon>
        <taxon>Myrtales</taxon>
        <taxon>Melastomataceae</taxon>
        <taxon>Melastomatoideae</taxon>
        <taxon>Melastomateae</taxon>
        <taxon>Melastoma</taxon>
    </lineage>
</organism>
<evidence type="ECO:0000313" key="2">
    <source>
        <dbReference type="Proteomes" id="UP001057402"/>
    </source>
</evidence>
<evidence type="ECO:0000313" key="1">
    <source>
        <dbReference type="EMBL" id="KAI4304435.1"/>
    </source>
</evidence>
<name>A0ACB9L3N3_9MYRT</name>
<accession>A0ACB9L3N3</accession>
<dbReference type="EMBL" id="CM042891">
    <property type="protein sequence ID" value="KAI4304435.1"/>
    <property type="molecule type" value="Genomic_DNA"/>
</dbReference>
<dbReference type="Proteomes" id="UP001057402">
    <property type="component" value="Chromosome 12"/>
</dbReference>
<protein>
    <submittedName>
        <fullName evidence="1">Uncharacterized protein</fullName>
    </submittedName>
</protein>